<dbReference type="GO" id="GO:0004252">
    <property type="term" value="F:serine-type endopeptidase activity"/>
    <property type="evidence" value="ECO:0007669"/>
    <property type="project" value="InterPro"/>
</dbReference>
<dbReference type="Gene3D" id="2.40.10.10">
    <property type="entry name" value="Trypsin-like serine proteases"/>
    <property type="match status" value="1"/>
</dbReference>
<proteinExistence type="predicted"/>
<dbReference type="InterPro" id="IPR009003">
    <property type="entry name" value="Peptidase_S1_PA"/>
</dbReference>
<feature type="compositionally biased region" description="Low complexity" evidence="1">
    <location>
        <begin position="46"/>
        <end position="85"/>
    </location>
</feature>
<accession>A0A813G3B5</accession>
<comment type="caution">
    <text evidence="2">The sequence shown here is derived from an EMBL/GenBank/DDBJ whole genome shotgun (WGS) entry which is preliminary data.</text>
</comment>
<dbReference type="EMBL" id="CAJNNV010026703">
    <property type="protein sequence ID" value="CAE8618834.1"/>
    <property type="molecule type" value="Genomic_DNA"/>
</dbReference>
<dbReference type="Proteomes" id="UP000654075">
    <property type="component" value="Unassembled WGS sequence"/>
</dbReference>
<feature type="non-terminal residue" evidence="2">
    <location>
        <position position="301"/>
    </location>
</feature>
<sequence length="301" mass="31429">MTPLLRSLSGEAVALSVAVPLSHLLSALLDNASGVEQLRPAELAALSASPSSPSSSSSSSASPTASRLQGPAPSSSGSLPSRPMSRQSLAQSVRRGVALLWFEATGSWASAVVVSERGHLLTCAHLLTGSSWMESAPETQEQPSASNAGLDGKRPTATRRLAPSQQICRGRCEVLGPDGFFQEVTFEAQVLCVCEGYLDAALLLARPPSRSPDSKSRGYLFEPWIWQRESRRDPEEGTAVWAVGHGLFGPGTPWRGATLTEGHVVKVARSGCFPGGRAAVLQSCAAVHRGCSGGALVDACT</sequence>
<protein>
    <submittedName>
        <fullName evidence="2">Uncharacterized protein</fullName>
    </submittedName>
</protein>
<dbReference type="GO" id="GO:0005777">
    <property type="term" value="C:peroxisome"/>
    <property type="evidence" value="ECO:0007669"/>
    <property type="project" value="InterPro"/>
</dbReference>
<dbReference type="InterPro" id="IPR043504">
    <property type="entry name" value="Peptidase_S1_PA_chymotrypsin"/>
</dbReference>
<feature type="region of interest" description="Disordered" evidence="1">
    <location>
        <begin position="46"/>
        <end position="87"/>
    </location>
</feature>
<dbReference type="AlphaFoldDB" id="A0A813G3B5"/>
<dbReference type="SUPFAM" id="SSF50494">
    <property type="entry name" value="Trypsin-like serine proteases"/>
    <property type="match status" value="1"/>
</dbReference>
<gene>
    <name evidence="2" type="ORF">PGLA1383_LOCUS36432</name>
</gene>
<evidence type="ECO:0000256" key="1">
    <source>
        <dbReference type="SAM" id="MobiDB-lite"/>
    </source>
</evidence>
<dbReference type="PANTHER" id="PTHR21004">
    <property type="entry name" value="SERINE PROTEASE-RELATED"/>
    <property type="match status" value="1"/>
</dbReference>
<name>A0A813G3B5_POLGL</name>
<dbReference type="InterPro" id="IPR039245">
    <property type="entry name" value="TYSND1/DEG15"/>
</dbReference>
<reference evidence="2" key="1">
    <citation type="submission" date="2021-02" db="EMBL/GenBank/DDBJ databases">
        <authorList>
            <person name="Dougan E. K."/>
            <person name="Rhodes N."/>
            <person name="Thang M."/>
            <person name="Chan C."/>
        </authorList>
    </citation>
    <scope>NUCLEOTIDE SEQUENCE</scope>
</reference>
<feature type="compositionally biased region" description="Polar residues" evidence="1">
    <location>
        <begin position="134"/>
        <end position="147"/>
    </location>
</feature>
<dbReference type="PANTHER" id="PTHR21004:SF0">
    <property type="entry name" value="PEROXISOMAL LEADER PEPTIDE-PROCESSING PROTEASE"/>
    <property type="match status" value="1"/>
</dbReference>
<feature type="region of interest" description="Disordered" evidence="1">
    <location>
        <begin position="134"/>
        <end position="161"/>
    </location>
</feature>
<organism evidence="2 3">
    <name type="scientific">Polarella glacialis</name>
    <name type="common">Dinoflagellate</name>
    <dbReference type="NCBI Taxonomy" id="89957"/>
    <lineage>
        <taxon>Eukaryota</taxon>
        <taxon>Sar</taxon>
        <taxon>Alveolata</taxon>
        <taxon>Dinophyceae</taxon>
        <taxon>Suessiales</taxon>
        <taxon>Suessiaceae</taxon>
        <taxon>Polarella</taxon>
    </lineage>
</organism>
<dbReference type="Pfam" id="PF13365">
    <property type="entry name" value="Trypsin_2"/>
    <property type="match status" value="1"/>
</dbReference>
<evidence type="ECO:0000313" key="2">
    <source>
        <dbReference type="EMBL" id="CAE8618834.1"/>
    </source>
</evidence>
<dbReference type="GO" id="GO:0016485">
    <property type="term" value="P:protein processing"/>
    <property type="evidence" value="ECO:0007669"/>
    <property type="project" value="InterPro"/>
</dbReference>
<evidence type="ECO:0000313" key="3">
    <source>
        <dbReference type="Proteomes" id="UP000654075"/>
    </source>
</evidence>
<keyword evidence="3" id="KW-1185">Reference proteome</keyword>